<dbReference type="SUPFAM" id="SSF54106">
    <property type="entry name" value="LysM domain"/>
    <property type="match status" value="1"/>
</dbReference>
<dbReference type="InterPro" id="IPR018392">
    <property type="entry name" value="LysM"/>
</dbReference>
<dbReference type="InterPro" id="IPR023346">
    <property type="entry name" value="Lysozyme-like_dom_sf"/>
</dbReference>
<feature type="domain" description="LysM" evidence="1">
    <location>
        <begin position="150"/>
        <end position="197"/>
    </location>
</feature>
<dbReference type="CDD" id="cd00118">
    <property type="entry name" value="LysM"/>
    <property type="match status" value="1"/>
</dbReference>
<dbReference type="EMBL" id="JBEUWX010000002">
    <property type="protein sequence ID" value="MFA9949224.1"/>
    <property type="molecule type" value="Genomic_DNA"/>
</dbReference>
<evidence type="ECO:0000313" key="2">
    <source>
        <dbReference type="EMBL" id="MFA9949224.1"/>
    </source>
</evidence>
<dbReference type="SMART" id="SM00257">
    <property type="entry name" value="LysM"/>
    <property type="match status" value="1"/>
</dbReference>
<dbReference type="InterPro" id="IPR036779">
    <property type="entry name" value="LysM_dom_sf"/>
</dbReference>
<evidence type="ECO:0000313" key="3">
    <source>
        <dbReference type="Proteomes" id="UP001574673"/>
    </source>
</evidence>
<gene>
    <name evidence="2" type="ORF">ABCS64_02580</name>
</gene>
<name>A0ABV4UCY4_9RHOO</name>
<dbReference type="PROSITE" id="PS51782">
    <property type="entry name" value="LYSM"/>
    <property type="match status" value="1"/>
</dbReference>
<dbReference type="Gene3D" id="3.10.350.10">
    <property type="entry name" value="LysM domain"/>
    <property type="match status" value="1"/>
</dbReference>
<accession>A0ABV4UCY4</accession>
<dbReference type="RefSeq" id="WP_418890369.1">
    <property type="nucleotide sequence ID" value="NZ_JBEUWX010000002.1"/>
</dbReference>
<dbReference type="SUPFAM" id="SSF53955">
    <property type="entry name" value="Lysozyme-like"/>
    <property type="match status" value="1"/>
</dbReference>
<sequence>MAVQVPKTGFEKWQDGINKAVNNAKWNAWDCEIQRAVNEYNQHLSGTPGYRRLDWQLIKAMIWVETGAHTSDWNFRPMQIGMAGDPGLKALLSGNEGGDLILPPAWKGRLTMESARVNPAHNIRAGIGYLLMRMANIKYQSMPGADARVYEITVKPGDSLDKIARVQGSTVDTLKKLNPTAAVLRPRQVLKYQKASIQRVIAGWKDFSTRTIALYYNSMQSDPNYVRKIDYALFVVRKGKASPCTQ</sequence>
<proteinExistence type="predicted"/>
<reference evidence="3" key="1">
    <citation type="submission" date="2024-06" db="EMBL/GenBank/DDBJ databases">
        <title>Radixoralia hellwigii gen. nov., sp nov., isolated from a root canal in the human oral cavity.</title>
        <authorList>
            <person name="Bartsch S."/>
            <person name="Wittmer A."/>
            <person name="Schulz A.-K."/>
            <person name="Neumann-Schaal M."/>
            <person name="Wolf J."/>
            <person name="Gronow S."/>
            <person name="Tennert C."/>
            <person name="Haecker G."/>
            <person name="Cieplik F."/>
            <person name="Al-Ahmad A."/>
        </authorList>
    </citation>
    <scope>NUCLEOTIDE SEQUENCE [LARGE SCALE GENOMIC DNA]</scope>
    <source>
        <strain evidence="3">Wk13</strain>
    </source>
</reference>
<organism evidence="2 3">
    <name type="scientific">Dentiradicibacter hellwigii</name>
    <dbReference type="NCBI Taxonomy" id="3149053"/>
    <lineage>
        <taxon>Bacteria</taxon>
        <taxon>Pseudomonadati</taxon>
        <taxon>Pseudomonadota</taxon>
        <taxon>Betaproteobacteria</taxon>
        <taxon>Rhodocyclales</taxon>
        <taxon>Rhodocyclaceae</taxon>
        <taxon>Dentiradicibacter</taxon>
    </lineage>
</organism>
<evidence type="ECO:0000259" key="1">
    <source>
        <dbReference type="PROSITE" id="PS51782"/>
    </source>
</evidence>
<dbReference type="Pfam" id="PF01476">
    <property type="entry name" value="LysM"/>
    <property type="match status" value="1"/>
</dbReference>
<protein>
    <submittedName>
        <fullName evidence="2">LysM peptidoglycan-binding domain-containing protein</fullName>
    </submittedName>
</protein>
<comment type="caution">
    <text evidence="2">The sequence shown here is derived from an EMBL/GenBank/DDBJ whole genome shotgun (WGS) entry which is preliminary data.</text>
</comment>
<keyword evidence="3" id="KW-1185">Reference proteome</keyword>
<dbReference type="Proteomes" id="UP001574673">
    <property type="component" value="Unassembled WGS sequence"/>
</dbReference>